<feature type="compositionally biased region" description="Basic and acidic residues" evidence="7">
    <location>
        <begin position="1282"/>
        <end position="1298"/>
    </location>
</feature>
<gene>
    <name evidence="12" type="primary">DOP1A</name>
</gene>
<reference evidence="12" key="3">
    <citation type="submission" date="2025-09" db="UniProtKB">
        <authorList>
            <consortium name="Ensembl"/>
        </authorList>
    </citation>
    <scope>IDENTIFICATION</scope>
</reference>
<reference evidence="12" key="2">
    <citation type="submission" date="2025-08" db="UniProtKB">
        <authorList>
            <consortium name="Ensembl"/>
        </authorList>
    </citation>
    <scope>IDENTIFICATION</scope>
</reference>
<dbReference type="Pfam" id="PF24598">
    <property type="entry name" value="DOP1_C"/>
    <property type="match status" value="1"/>
</dbReference>
<feature type="compositionally biased region" description="Low complexity" evidence="7">
    <location>
        <begin position="1206"/>
        <end position="1227"/>
    </location>
</feature>
<accession>U3IHS0</accession>
<feature type="domain" description="DOP1-like TPR" evidence="11">
    <location>
        <begin position="1370"/>
        <end position="1744"/>
    </location>
</feature>
<dbReference type="InterPro" id="IPR056459">
    <property type="entry name" value="TPR_DOP1"/>
</dbReference>
<feature type="compositionally biased region" description="Basic and acidic residues" evidence="7">
    <location>
        <begin position="1176"/>
        <end position="1186"/>
    </location>
</feature>
<feature type="domain" description="DOP1-like C-terminal" evidence="10">
    <location>
        <begin position="1911"/>
        <end position="2431"/>
    </location>
</feature>
<dbReference type="GO" id="GO:0005768">
    <property type="term" value="C:endosome"/>
    <property type="evidence" value="ECO:0007669"/>
    <property type="project" value="TreeGrafter"/>
</dbReference>
<name>U3IHS0_ANAPP</name>
<comment type="similarity">
    <text evidence="6">Belongs to the DOP1 family.</text>
</comment>
<evidence type="ECO:0000256" key="5">
    <source>
        <dbReference type="ARBA" id="ARBA00023136"/>
    </source>
</evidence>
<dbReference type="InterPro" id="IPR040314">
    <property type="entry name" value="DOP1"/>
</dbReference>
<keyword evidence="2" id="KW-0813">Transport</keyword>
<dbReference type="GO" id="GO:0015031">
    <property type="term" value="P:protein transport"/>
    <property type="evidence" value="ECO:0007669"/>
    <property type="project" value="UniProtKB-KW"/>
</dbReference>
<dbReference type="OMA" id="LHHGCNF"/>
<dbReference type="Ensembl" id="ENSAPLT00000007442.2">
    <property type="protein sequence ID" value="ENSAPLP00000006792.2"/>
    <property type="gene ID" value="ENSAPLG00000007126.2"/>
</dbReference>
<evidence type="ECO:0000256" key="3">
    <source>
        <dbReference type="ARBA" id="ARBA00022927"/>
    </source>
</evidence>
<keyword evidence="4" id="KW-0333">Golgi apparatus</keyword>
<dbReference type="GO" id="GO:0005802">
    <property type="term" value="C:trans-Golgi network"/>
    <property type="evidence" value="ECO:0007669"/>
    <property type="project" value="TreeGrafter"/>
</dbReference>
<comment type="subcellular location">
    <subcellularLocation>
        <location evidence="1">Golgi apparatus membrane</location>
        <topology evidence="1">Peripheral membrane protein</topology>
    </subcellularLocation>
</comment>
<dbReference type="InterPro" id="IPR007249">
    <property type="entry name" value="DOP1_N"/>
</dbReference>
<evidence type="ECO:0000259" key="8">
    <source>
        <dbReference type="Pfam" id="PF04118"/>
    </source>
</evidence>
<dbReference type="HOGENOM" id="CLU_001045_0_0_1"/>
<evidence type="ECO:0000259" key="11">
    <source>
        <dbReference type="Pfam" id="PF24601"/>
    </source>
</evidence>
<evidence type="ECO:0000259" key="10">
    <source>
        <dbReference type="Pfam" id="PF24598"/>
    </source>
</evidence>
<evidence type="ECO:0000313" key="13">
    <source>
        <dbReference type="Proteomes" id="UP000016666"/>
    </source>
</evidence>
<dbReference type="Proteomes" id="UP000016666">
    <property type="component" value="Chromosome 3"/>
</dbReference>
<feature type="region of interest" description="Disordered" evidence="7">
    <location>
        <begin position="551"/>
        <end position="601"/>
    </location>
</feature>
<feature type="compositionally biased region" description="Basic and acidic residues" evidence="7">
    <location>
        <begin position="1312"/>
        <end position="1321"/>
    </location>
</feature>
<sequence>MNTEELELLTDSKYRNYVAAVDKALKNFEYSSEWADLISALGKLNKVLQNNAKYQVVPKKLTIGKRLAQCLHPALPGGVHRKALETYEIIFKIIGPKRLAKDLFLYSSGLFPLLANAAMSVKPTLLSLYEIYYLPLGKTLKPGLQGLLTGILPGLEEGSEYYERTNTLLEKVASAVDQSAFYSALWGSLLTSPAVRLPGITYVLSHLNRKLSMEDQLYIIGSDIELMVEAVSTSVQDTSVLVQRSTLDLILFCFPFHMSQATRPDMIRILSAALHVVLRRDMSLNRRLYAWLLGFDNNGALIGPRSTRHSNPEEHATYYFNTFSKEMLVQAMVGILQVNGHGEESTLMQDLKPFRILISLLDKPELGPAILEDVLIEVFRTLYTQCKAELELQAEPSFNKDHTQLSSKLRENKKTAELIKTANLLFNSFEPYYMWDYIARWFEECCRRTLHARLQTGPGGGNEQSELPLTNFCLLVDFLLDIVSLPTRSMRVLCQETYIEIQTEHLPQLLLRMISALTSHLQTLHLSELTDSLRLCSKILSKVQPPLLSAGADGTLQLPSGHSSSIKEWENKKVPSASLDNPNDVFEDGENPPSSRSSESGFTEFVQYQADTTDDIDRALNEGHGAPGIPIIGSTSSETETASTVGSEETIVQPPSVVTQGTATRSGKTIQKTAMQCCLEYVQQFLTRFINLYIIQNSSLSQPVGTELPVDPSREQGQTTKWDRELHGDAKAKKINKKKTPKEYLPAFIAACQLYLECSSFPVYIAEGNRTSELHPGKPEVDCEQVQPPLWLQTLMNACKQASDFSVQGVTISLVMDLVGLTQSVALVTGENLNSVDTAQPLSPNQGRVAVVIRPPLTQGNLRYMAEKTDFFKHIALTLWDQLGDGTPQHHQKSVELFYQLHNLVPSSSICEDVISQQLTHRDKKVRMEAHAKFAVLWHLTRDLHINKSSSFGRTFDRSLFIMLDSLNSLDGSTWSVGQAWLNQVLQRHDIARVLEPLLLLLLHPKTQRVSVQRVQAECYWTKSPYHPEEENEKHFMQKFSCADAFSHVPVSQGQLIIPKEGNEKQLVMDEMENFSLTVNPLSDRLSLLSTSSETIPMVVSDFDLPDNQVEILQSSDSGCSQSSTGDNISYEVETESLSAQDSSQTLREDSPDEIVQQVITDLICRVVSSLGEENDPVKHSLHSEDTSCNFSPLDNPEEMTKSEDQNIQSSQSSLLSNDSSQLLSASTETGLESLRDEISRNNSSPCIAASQQSLSDLTLASTESKSRKRSHSSIQFNFKGKLPEKTSEKETIVKEAGKQPGAKPKVKIAKKKDEEKKKAQTEKLKQTNVFFSDGLDLENWYSCGEGEISEIESDVGSPGMRKSPNFNIHPLYQHVLLYLQLYDSSRTLYAFSAIKAILKTNPSAFVSAISTTSVNNAYTPQLSLLQNLLARHRISVMGKDFYSHIPVDSNHNFRSSMYIEILISLCLYYMRSHYPTHVKVTSQDLIGNRNMQMMSIEILTLLFAELAKVIESSAKGFPSFISDMLSKCKVQKVILHCLLSSIFSAQKWHSEKMAGKNIVAVEEGFSEDSLINFSEDEFDNGSTLQSQLLKVLQRLIVLEHRVMTVPEENETGFDFVITDLEHIGPQQPMTSLQYLHSQPITCQGMFLCAVIRALHQHCACKMHPQWIGLITSTLPYMGKVLQRVVVSVTLQLCRNLDNLIQQYKYETGLSDNKPLWMASVTPPDMVLTLLEGITTIIHYCLLDPSTQYHQLLVNVDQKHLIEARNGILSILHMIMSSVTLLWSILHLADSSEKTTAAAAASITTINLGSTKNLRQQILELLGPISMNHGVHFMAAIAFVWNERRQNKNTSRTKVIPAAGEEQLLLVELVRSISVMRTETVIQTVKEVLKQPPAIAKDKKHLSLEVCMLQFFYAYTQRIPVTSLVDSWAALLLLLKDSIQVGLPAPGQFLILGVLNEFIMKNPSLENKKDQRDLQDVTHKIVDAIGAIAGSSLEQTTWLRRNLEVKPSPKIMVDGNNVESDIEDMLSPAMETSSITPSVYSVHALTLLSEVLAHLLDMVFYSDEKERVIPLLVNIMHYVVPYLRNHSAHNASSYRACVQLLSSLSGYQYTRRAWKKEAFDLFMDSSFFQMDASCVNHWRAIMDNLMTHDKTTFRDLMTRVAVAQSSSLNLFANRDVELEQRAMLLKRLAFAIFSSEIDQYQKYLPDIQERLVESLRLPQVPTLHSQVFLFFRVLLLRMSPQHLTSLWPTMITELVQVFLLMEQELTADEDISRTSGPSVAGLETTYTGGNGFSTSYNSQRWLNLYLSACKFLDLALALPSENLPQFQMYRWAFIPEASDDSGLEVRRQGTHQREFKPYVVRLAKLLRKKAKDKQEDFKTVVLEGLEMAKHQKNPEEDSSGKTLSWEPGHLLLTIYTVRSIEQLLPFFNVLSQVFNSKVTSRCVGHSGSPVLYPNCFPNKDIKMENLKQFSSKARQKIEEMVEKDFLEGVIKT</sequence>
<dbReference type="GeneTree" id="ENSGT00390000016421"/>
<evidence type="ECO:0000313" key="12">
    <source>
        <dbReference type="Ensembl" id="ENSAPLP00000006792.2"/>
    </source>
</evidence>
<dbReference type="Pfam" id="PF24597">
    <property type="entry name" value="TPR_DOP1_M"/>
    <property type="match status" value="1"/>
</dbReference>
<dbReference type="InterPro" id="IPR056457">
    <property type="entry name" value="DOP1_C"/>
</dbReference>
<feature type="region of interest" description="Disordered" evidence="7">
    <location>
        <begin position="1175"/>
        <end position="1229"/>
    </location>
</feature>
<feature type="compositionally biased region" description="Polar residues" evidence="7">
    <location>
        <begin position="592"/>
        <end position="601"/>
    </location>
</feature>
<dbReference type="STRING" id="8840.ENSAPLP00000006792"/>
<dbReference type="GO" id="GO:0000139">
    <property type="term" value="C:Golgi membrane"/>
    <property type="evidence" value="ECO:0007669"/>
    <property type="project" value="UniProtKB-SubCell"/>
</dbReference>
<keyword evidence="5" id="KW-0472">Membrane</keyword>
<dbReference type="GO" id="GO:0005829">
    <property type="term" value="C:cytosol"/>
    <property type="evidence" value="ECO:0007669"/>
    <property type="project" value="GOC"/>
</dbReference>
<dbReference type="Pfam" id="PF04118">
    <property type="entry name" value="Dopey_N"/>
    <property type="match status" value="1"/>
</dbReference>
<dbReference type="Pfam" id="PF24601">
    <property type="entry name" value="TPR_DOP1"/>
    <property type="match status" value="1"/>
</dbReference>
<evidence type="ECO:0000256" key="6">
    <source>
        <dbReference type="ARBA" id="ARBA00046326"/>
    </source>
</evidence>
<feature type="domain" description="DOP1 N-terminal" evidence="8">
    <location>
        <begin position="11"/>
        <end position="295"/>
    </location>
</feature>
<feature type="domain" description="DOP1-like middle TPR" evidence="9">
    <location>
        <begin position="319"/>
        <end position="473"/>
    </location>
</feature>
<feature type="region of interest" description="Disordered" evidence="7">
    <location>
        <begin position="1260"/>
        <end position="1321"/>
    </location>
</feature>
<evidence type="ECO:0000259" key="9">
    <source>
        <dbReference type="Pfam" id="PF24597"/>
    </source>
</evidence>
<evidence type="ECO:0000256" key="4">
    <source>
        <dbReference type="ARBA" id="ARBA00023034"/>
    </source>
</evidence>
<evidence type="ECO:0000256" key="7">
    <source>
        <dbReference type="SAM" id="MobiDB-lite"/>
    </source>
</evidence>
<evidence type="ECO:0000256" key="2">
    <source>
        <dbReference type="ARBA" id="ARBA00022448"/>
    </source>
</evidence>
<dbReference type="GO" id="GO:0006895">
    <property type="term" value="P:Golgi to endosome transport"/>
    <property type="evidence" value="ECO:0007669"/>
    <property type="project" value="InterPro"/>
</dbReference>
<dbReference type="PANTHER" id="PTHR14042:SF22">
    <property type="entry name" value="PROTEIN DOPEY-1"/>
    <property type="match status" value="1"/>
</dbReference>
<proteinExistence type="inferred from homology"/>
<reference evidence="12 13" key="1">
    <citation type="submission" date="2017-10" db="EMBL/GenBank/DDBJ databases">
        <title>A new Pekin duck reference genome.</title>
        <authorList>
            <person name="Hou Z.-C."/>
            <person name="Zhou Z.-K."/>
            <person name="Zhu F."/>
            <person name="Hou S.-S."/>
        </authorList>
    </citation>
    <scope>NUCLEOTIDE SEQUENCE [LARGE SCALE GENOMIC DNA]</scope>
</reference>
<keyword evidence="13" id="KW-1185">Reference proteome</keyword>
<dbReference type="PANTHER" id="PTHR14042">
    <property type="entry name" value="DOPEY-RELATED"/>
    <property type="match status" value="1"/>
</dbReference>
<feature type="region of interest" description="Disordered" evidence="7">
    <location>
        <begin position="626"/>
        <end position="664"/>
    </location>
</feature>
<evidence type="ECO:0000256" key="1">
    <source>
        <dbReference type="ARBA" id="ARBA00004395"/>
    </source>
</evidence>
<dbReference type="InterPro" id="IPR056458">
    <property type="entry name" value="TPR_DOP1_M"/>
</dbReference>
<keyword evidence="3" id="KW-0653">Protein transport</keyword>
<protein>
    <submittedName>
        <fullName evidence="12">DOP1 leucine zipper like protein A</fullName>
    </submittedName>
</protein>
<organism evidence="12 13">
    <name type="scientific">Anas platyrhynchos platyrhynchos</name>
    <name type="common">Northern mallard</name>
    <dbReference type="NCBI Taxonomy" id="8840"/>
    <lineage>
        <taxon>Eukaryota</taxon>
        <taxon>Metazoa</taxon>
        <taxon>Chordata</taxon>
        <taxon>Craniata</taxon>
        <taxon>Vertebrata</taxon>
        <taxon>Euteleostomi</taxon>
        <taxon>Archelosauria</taxon>
        <taxon>Archosauria</taxon>
        <taxon>Dinosauria</taxon>
        <taxon>Saurischia</taxon>
        <taxon>Theropoda</taxon>
        <taxon>Coelurosauria</taxon>
        <taxon>Aves</taxon>
        <taxon>Neognathae</taxon>
        <taxon>Galloanserae</taxon>
        <taxon>Anseriformes</taxon>
        <taxon>Anatidae</taxon>
        <taxon>Anatinae</taxon>
        <taxon>Anas</taxon>
    </lineage>
</organism>
<feature type="compositionally biased region" description="Low complexity" evidence="7">
    <location>
        <begin position="634"/>
        <end position="650"/>
    </location>
</feature>